<name>A0A9Q3VL73_9ACTN</name>
<organism evidence="1 2">
    <name type="scientific">Streptomyces guryensis</name>
    <dbReference type="NCBI Taxonomy" id="2886947"/>
    <lineage>
        <taxon>Bacteria</taxon>
        <taxon>Bacillati</taxon>
        <taxon>Actinomycetota</taxon>
        <taxon>Actinomycetes</taxon>
        <taxon>Kitasatosporales</taxon>
        <taxon>Streptomycetaceae</taxon>
        <taxon>Streptomyces</taxon>
    </lineage>
</organism>
<dbReference type="Pfam" id="PF15594">
    <property type="entry name" value="Imm50"/>
    <property type="match status" value="1"/>
</dbReference>
<dbReference type="AlphaFoldDB" id="A0A9Q3VL73"/>
<protein>
    <submittedName>
        <fullName evidence="1">Immunity 50 family protein</fullName>
    </submittedName>
</protein>
<evidence type="ECO:0000313" key="1">
    <source>
        <dbReference type="EMBL" id="MCD9872870.1"/>
    </source>
</evidence>
<reference evidence="1" key="1">
    <citation type="submission" date="2021-12" db="EMBL/GenBank/DDBJ databases">
        <authorList>
            <person name="Lee J.-H."/>
            <person name="Kim S.-B."/>
        </authorList>
    </citation>
    <scope>NUCLEOTIDE SEQUENCE</scope>
    <source>
        <strain evidence="1">NR30</strain>
    </source>
</reference>
<dbReference type="Proteomes" id="UP001108029">
    <property type="component" value="Unassembled WGS sequence"/>
</dbReference>
<gene>
    <name evidence="1" type="ORF">LJ657_04145</name>
</gene>
<proteinExistence type="predicted"/>
<dbReference type="RefSeq" id="WP_232646838.1">
    <property type="nucleotide sequence ID" value="NZ_JAJSBI010000002.1"/>
</dbReference>
<comment type="caution">
    <text evidence="1">The sequence shown here is derived from an EMBL/GenBank/DDBJ whole genome shotgun (WGS) entry which is preliminary data.</text>
</comment>
<accession>A0A9Q3VL73</accession>
<sequence length="135" mass="14712">MRADSWVQLLTGPALIASLYDSPPELSACALFYVHLDERADSVTLGFDTSHLPSNPRTEWQEKPFNAFEFHLQFESVSGLRVAGWAAPAQKNILMSAREAGGVKFSATAPGSLLEFAADRVRVARTRTYLASAAP</sequence>
<keyword evidence="2" id="KW-1185">Reference proteome</keyword>
<dbReference type="EMBL" id="JAJSBI010000002">
    <property type="protein sequence ID" value="MCD9872870.1"/>
    <property type="molecule type" value="Genomic_DNA"/>
</dbReference>
<evidence type="ECO:0000313" key="2">
    <source>
        <dbReference type="Proteomes" id="UP001108029"/>
    </source>
</evidence>
<dbReference type="InterPro" id="IPR028957">
    <property type="entry name" value="Imm50"/>
</dbReference>